<dbReference type="InterPro" id="IPR036322">
    <property type="entry name" value="WD40_repeat_dom_sf"/>
</dbReference>
<feature type="repeat" description="ANK" evidence="2">
    <location>
        <begin position="1070"/>
        <end position="1095"/>
    </location>
</feature>
<dbReference type="Pfam" id="PF22939">
    <property type="entry name" value="WHD_GPIID"/>
    <property type="match status" value="1"/>
</dbReference>
<evidence type="ECO:0000259" key="4">
    <source>
        <dbReference type="Pfam" id="PF01048"/>
    </source>
</evidence>
<dbReference type="Pfam" id="PF23239">
    <property type="entry name" value="DUF7069"/>
    <property type="match status" value="1"/>
</dbReference>
<keyword evidence="3" id="KW-0853">WD repeat</keyword>
<dbReference type="Gene3D" id="3.40.50.1580">
    <property type="entry name" value="Nucleoside phosphorylase domain"/>
    <property type="match status" value="1"/>
</dbReference>
<dbReference type="PANTHER" id="PTHR46082">
    <property type="entry name" value="ATP/GTP-BINDING PROTEIN-RELATED"/>
    <property type="match status" value="1"/>
</dbReference>
<dbReference type="InterPro" id="IPR027417">
    <property type="entry name" value="P-loop_NTPase"/>
</dbReference>
<dbReference type="EMBL" id="QKXC01000036">
    <property type="protein sequence ID" value="RBR25720.1"/>
    <property type="molecule type" value="Genomic_DNA"/>
</dbReference>
<evidence type="ECO:0000259" key="7">
    <source>
        <dbReference type="Pfam" id="PF24883"/>
    </source>
</evidence>
<dbReference type="GO" id="GO:0003824">
    <property type="term" value="F:catalytic activity"/>
    <property type="evidence" value="ECO:0007669"/>
    <property type="project" value="InterPro"/>
</dbReference>
<feature type="domain" description="GPI inositol-deacylase winged helix" evidence="5">
    <location>
        <begin position="677"/>
        <end position="753"/>
    </location>
</feature>
<dbReference type="SUPFAM" id="SSF53167">
    <property type="entry name" value="Purine and uridine phosphorylases"/>
    <property type="match status" value="1"/>
</dbReference>
<reference evidence="8 9" key="1">
    <citation type="submission" date="2018-06" db="EMBL/GenBank/DDBJ databases">
        <title>Fusarium incarnatum-equiseti species complex species 28.</title>
        <authorList>
            <person name="Gardiner D.M."/>
        </authorList>
    </citation>
    <scope>NUCLEOTIDE SEQUENCE [LARGE SCALE GENOMIC DNA]</scope>
    <source>
        <strain evidence="8 9">FIESC_28</strain>
    </source>
</reference>
<dbReference type="RefSeq" id="XP_031020311.1">
    <property type="nucleotide sequence ID" value="XM_031155623.1"/>
</dbReference>
<evidence type="ECO:0000256" key="2">
    <source>
        <dbReference type="PROSITE-ProRule" id="PRU00023"/>
    </source>
</evidence>
<dbReference type="SMART" id="SM00320">
    <property type="entry name" value="WD40"/>
    <property type="match status" value="6"/>
</dbReference>
<organism evidence="8 9">
    <name type="scientific">Fusarium coffeatum</name>
    <dbReference type="NCBI Taxonomy" id="231269"/>
    <lineage>
        <taxon>Eukaryota</taxon>
        <taxon>Fungi</taxon>
        <taxon>Dikarya</taxon>
        <taxon>Ascomycota</taxon>
        <taxon>Pezizomycotina</taxon>
        <taxon>Sordariomycetes</taxon>
        <taxon>Hypocreomycetidae</taxon>
        <taxon>Hypocreales</taxon>
        <taxon>Nectriaceae</taxon>
        <taxon>Fusarium</taxon>
        <taxon>Fusarium incarnatum-equiseti species complex</taxon>
    </lineage>
</organism>
<sequence length="1922" mass="214949">MSNPNDYTVGWICAITTEYVAAQEFLDEEHEGPGYVSPNDNNHYTLGRVGRHNVVIAVLPDNEYGKSSAAGVAKSMMHSFPNVRIGLLVGIGGGVPGKHDIRLGDVVVSSGTNNGGVIGYDIGKDIQGQDFKLTGFLNQPPVLLRTAMSGLKARYERKGHQLSETVNTVLSKNKRLIKKYKQPEACTADKLFKSEVTHHLVCAAECRYDESNLVSRPERDDHEDSPVIHYGLIASADKLMKNALARDKLSEAHDVLCFEMEAAGLMNHFPCLVIRGICDYSDSHKNKQWQGYAAMVAAAYAKDLLYQIPPNRLEAERKLSDILSVFPEVAKEHRDISKEHRDIAVEQLQAQKDLAQNRLSEEQQRCHQVFRLTNSSKDATYEWYKDRVEERVEDTCMWFLKHRNFQTWLKQDSGPLLVSADPGCGKSVLAKYLIDHGLPRSANICYFFFKDQDQNTVRQALCALLHQLFSLKPALIEHAMPQFLKDGQGLVKSSESLWKILQSSVEDPHTGSVIIVLDALDECAESDFAELMRNVEKQFHYGQAGYGKLKFLLTCRPYNQILSRFHTLLYVFPEIHIPGEEESETIAQEVNQVIRYRVNQLAMKKRFTTQIKDHLEKKLQKATHRTYLWIYLVFDYLQKHDFKRTVKGIEAVIARLPTSVNEAYEQILGKARKDPMVFKVLSIVLAASRPLTLSEMNVAVNIDDKCQSIDDLDLEDDEDFKARLRSWCGLFVSIHQGHIYFIHQTAREFLLADPSSPRPVSIGLHWHHSISIQDAHVTIARLCVLYLNFYNSKAGRLTDVGGENTHCGDKNPFLDYSAKAWATHFHKADFTDNDDIIPLTLKICDTDSQSYSVWFKIYWKSLVVKTGKGLTDLMVASYFGHYTVVKLLLNKGAEIEAKDSEYGLTPLLWAVRNGYKAVVEILLEKGADIEATDTKRDQTPLSWATEKGHDAIARLLLDKGAEIEAKDSQYGQTPLLLAVREKHKALVKVLLERGADVEAKDRNDSWGPLLWAASNGYEAIVELLLDQGADTEVKDNMYSQTALSWAAERGHEAVVKLLLVKGDASPQDNVGRTPLFFATMNGHESIARALLHHGSVDPDQEDRYGSTPLSIAVRHSRTGLVKMLLATGQVTFPSGDRFGRCSWYWARRCGNASIQQLLLDYAIGKDITVCESDGDVVVASCHETSKFCDVCTLGIQEPVAFYCCKCSGSPLCPDHGNDDKIQRLCLGKLIEGTTDHGTPEARLDEIYRKVLAFPTRDLAGDERDLKFLGYRSMLGLIALAFEPPSVVTIERLLKREGIRKTLMNFRSILEVPQDDRSPGTVWGDFVVNPAQVHHDLFLNCLTIMNKSLRQDMCGLAHPGTFTSSIPKSRVHECIPQHIRYACLHWSDHLSKLSSPKPAPGPIGMITGSGSMEEDSPTLSSFLQDAYRFILYNSQTIGEAPLQAYCAAITFSPVKGIVRSTFLDFIPPWTIRYPDWRDEWGAELMALKGKSYGFDVSSDGKVLVSADYEGVTKVWDITTGHEMANFRHSSRPYEIAISRDNTTIATQVEDNEIALRSLVDEDEAVMPRSSKPFAHIITSPTDDIVASISANHTIMLWDLKTLKVVEQVTYDDEEGYLRPPLVFSPCGQVLIAGETEVTEMETEMGSGAYSITWHPKKLSILAIGFCGSILLHDVASASPQKINHFHLPDSVTRPIHDLIFAGSSSILVSKDTAGSISLWDTEMTSPLITGKRSIQSLDFLHGNGNRVLVVTEGYAEILDSRRRSRQTFLTGNRTVACSPAQDLFAFCSWNNAIQFWNRTLTLVKWIPGSTDVFFPQGGTHVVLLSRNKALVLDYAKLDIKCQIELSGEWVPDDGVILTSQAMGLVTKGDEEGSRKIWLFLLETGTVVPGFPRSVGPKEKKPSLFTSPDGQFMIYEGTDKNNSN</sequence>
<dbReference type="InterPro" id="IPR000845">
    <property type="entry name" value="Nucleoside_phosphorylase_d"/>
</dbReference>
<dbReference type="InterPro" id="IPR036770">
    <property type="entry name" value="Ankyrin_rpt-contain_sf"/>
</dbReference>
<keyword evidence="1" id="KW-0677">Repeat</keyword>
<evidence type="ECO:0000256" key="3">
    <source>
        <dbReference type="PROSITE-ProRule" id="PRU00221"/>
    </source>
</evidence>
<dbReference type="Pfam" id="PF01048">
    <property type="entry name" value="PNP_UDP_1"/>
    <property type="match status" value="1"/>
</dbReference>
<dbReference type="InterPro" id="IPR055497">
    <property type="entry name" value="DUF7069"/>
</dbReference>
<keyword evidence="2" id="KW-0040">ANK repeat</keyword>
<gene>
    <name evidence="8" type="ORF">FIESC28_01473</name>
</gene>
<feature type="domain" description="Nucleoside phosphorylase" evidence="4">
    <location>
        <begin position="12"/>
        <end position="288"/>
    </location>
</feature>
<dbReference type="SUPFAM" id="SSF52540">
    <property type="entry name" value="P-loop containing nucleoside triphosphate hydrolases"/>
    <property type="match status" value="1"/>
</dbReference>
<keyword evidence="9" id="KW-1185">Reference proteome</keyword>
<dbReference type="PROSITE" id="PS50088">
    <property type="entry name" value="ANK_REPEAT"/>
    <property type="match status" value="7"/>
</dbReference>
<feature type="domain" description="DUF7069" evidence="6">
    <location>
        <begin position="586"/>
        <end position="653"/>
    </location>
</feature>
<dbReference type="GeneID" id="41990919"/>
<dbReference type="GO" id="GO:0009116">
    <property type="term" value="P:nucleoside metabolic process"/>
    <property type="evidence" value="ECO:0007669"/>
    <property type="project" value="InterPro"/>
</dbReference>
<dbReference type="PANTHER" id="PTHR46082:SF11">
    <property type="entry name" value="AAA+ ATPASE DOMAIN-CONTAINING PROTEIN-RELATED"/>
    <property type="match status" value="1"/>
</dbReference>
<dbReference type="SUPFAM" id="SSF50978">
    <property type="entry name" value="WD40 repeat-like"/>
    <property type="match status" value="1"/>
</dbReference>
<dbReference type="Pfam" id="PF24883">
    <property type="entry name" value="NPHP3_N"/>
    <property type="match status" value="1"/>
</dbReference>
<feature type="repeat" description="ANK" evidence="2">
    <location>
        <begin position="936"/>
        <end position="968"/>
    </location>
</feature>
<dbReference type="InterPro" id="IPR054471">
    <property type="entry name" value="GPIID_WHD"/>
</dbReference>
<evidence type="ECO:0008006" key="10">
    <source>
        <dbReference type="Google" id="ProtNLM"/>
    </source>
</evidence>
<dbReference type="InterPro" id="IPR001680">
    <property type="entry name" value="WD40_rpt"/>
</dbReference>
<dbReference type="PROSITE" id="PS50297">
    <property type="entry name" value="ANK_REP_REGION"/>
    <property type="match status" value="7"/>
</dbReference>
<evidence type="ECO:0000256" key="1">
    <source>
        <dbReference type="ARBA" id="ARBA00022737"/>
    </source>
</evidence>
<dbReference type="InterPro" id="IPR035994">
    <property type="entry name" value="Nucleoside_phosphorylase_sf"/>
</dbReference>
<evidence type="ECO:0000259" key="6">
    <source>
        <dbReference type="Pfam" id="PF23239"/>
    </source>
</evidence>
<feature type="repeat" description="ANK" evidence="2">
    <location>
        <begin position="1104"/>
        <end position="1128"/>
    </location>
</feature>
<feature type="domain" description="Nephrocystin 3-like N-terminal" evidence="7">
    <location>
        <begin position="394"/>
        <end position="556"/>
    </location>
</feature>
<dbReference type="InterPro" id="IPR053137">
    <property type="entry name" value="NLR-like"/>
</dbReference>
<dbReference type="InterPro" id="IPR015943">
    <property type="entry name" value="WD40/YVTN_repeat-like_dom_sf"/>
</dbReference>
<protein>
    <recommendedName>
        <fullName evidence="10">Nucleoside phosphorylase domain-containing protein</fullName>
    </recommendedName>
</protein>
<dbReference type="Gene3D" id="1.25.40.20">
    <property type="entry name" value="Ankyrin repeat-containing domain"/>
    <property type="match status" value="3"/>
</dbReference>
<accession>A0A366SAI1</accession>
<dbReference type="Gene3D" id="2.130.10.10">
    <property type="entry name" value="YVTN repeat-like/Quinoprotein amine dehydrogenase"/>
    <property type="match status" value="2"/>
</dbReference>
<feature type="repeat" description="ANK" evidence="2">
    <location>
        <begin position="902"/>
        <end position="934"/>
    </location>
</feature>
<feature type="repeat" description="ANK" evidence="2">
    <location>
        <begin position="1004"/>
        <end position="1036"/>
    </location>
</feature>
<dbReference type="InterPro" id="IPR002110">
    <property type="entry name" value="Ankyrin_rpt"/>
</dbReference>
<feature type="repeat" description="ANK" evidence="2">
    <location>
        <begin position="868"/>
        <end position="900"/>
    </location>
</feature>
<dbReference type="SMART" id="SM00248">
    <property type="entry name" value="ANK"/>
    <property type="match status" value="8"/>
</dbReference>
<dbReference type="OrthoDB" id="163438at2759"/>
<dbReference type="Pfam" id="PF12796">
    <property type="entry name" value="Ank_2"/>
    <property type="match status" value="3"/>
</dbReference>
<dbReference type="Proteomes" id="UP000253153">
    <property type="component" value="Unassembled WGS sequence"/>
</dbReference>
<proteinExistence type="predicted"/>
<comment type="caution">
    <text evidence="8">The sequence shown here is derived from an EMBL/GenBank/DDBJ whole genome shotgun (WGS) entry which is preliminary data.</text>
</comment>
<evidence type="ECO:0000313" key="9">
    <source>
        <dbReference type="Proteomes" id="UP000253153"/>
    </source>
</evidence>
<feature type="repeat" description="ANK" evidence="2">
    <location>
        <begin position="970"/>
        <end position="1002"/>
    </location>
</feature>
<name>A0A366SAI1_9HYPO</name>
<dbReference type="SUPFAM" id="SSF69304">
    <property type="entry name" value="Tricorn protease N-terminal domain"/>
    <property type="match status" value="1"/>
</dbReference>
<dbReference type="SUPFAM" id="SSF48403">
    <property type="entry name" value="Ankyrin repeat"/>
    <property type="match status" value="1"/>
</dbReference>
<dbReference type="PROSITE" id="PS50082">
    <property type="entry name" value="WD_REPEATS_2"/>
    <property type="match status" value="1"/>
</dbReference>
<evidence type="ECO:0000259" key="5">
    <source>
        <dbReference type="Pfam" id="PF22939"/>
    </source>
</evidence>
<evidence type="ECO:0000313" key="8">
    <source>
        <dbReference type="EMBL" id="RBR25720.1"/>
    </source>
</evidence>
<feature type="repeat" description="WD" evidence="3">
    <location>
        <begin position="1496"/>
        <end position="1524"/>
    </location>
</feature>
<dbReference type="InterPro" id="IPR056884">
    <property type="entry name" value="NPHP3-like_N"/>
</dbReference>
<dbReference type="Gene3D" id="3.40.50.300">
    <property type="entry name" value="P-loop containing nucleotide triphosphate hydrolases"/>
    <property type="match status" value="1"/>
</dbReference>